<dbReference type="PANTHER" id="PTHR22767:SF2">
    <property type="entry name" value="N(ALPHA)-ACETYLTRANSFERASE 15_16, ISOFORM A"/>
    <property type="match status" value="1"/>
</dbReference>
<keyword evidence="2" id="KW-1185">Reference proteome</keyword>
<dbReference type="EMBL" id="VXIV02003214">
    <property type="protein sequence ID" value="KAF6019762.1"/>
    <property type="molecule type" value="Genomic_DNA"/>
</dbReference>
<evidence type="ECO:0000313" key="1">
    <source>
        <dbReference type="EMBL" id="KAF6019762.1"/>
    </source>
</evidence>
<organism evidence="1 2">
    <name type="scientific">Bugula neritina</name>
    <name type="common">Brown bryozoan</name>
    <name type="synonym">Sertularia neritina</name>
    <dbReference type="NCBI Taxonomy" id="10212"/>
    <lineage>
        <taxon>Eukaryota</taxon>
        <taxon>Metazoa</taxon>
        <taxon>Spiralia</taxon>
        <taxon>Lophotrochozoa</taxon>
        <taxon>Bryozoa</taxon>
        <taxon>Gymnolaemata</taxon>
        <taxon>Cheilostomatida</taxon>
        <taxon>Flustrina</taxon>
        <taxon>Buguloidea</taxon>
        <taxon>Bugulidae</taxon>
        <taxon>Bugula</taxon>
    </lineage>
</organism>
<proteinExistence type="predicted"/>
<dbReference type="AlphaFoldDB" id="A0A7J7J0Q2"/>
<dbReference type="Gene3D" id="1.25.40.1040">
    <property type="match status" value="1"/>
</dbReference>
<dbReference type="PANTHER" id="PTHR22767">
    <property type="entry name" value="N-TERMINAL ACETYLTRANSFERASE-RELATED"/>
    <property type="match status" value="1"/>
</dbReference>
<dbReference type="OrthoDB" id="10263032at2759"/>
<accession>A0A7J7J0Q2</accession>
<comment type="caution">
    <text evidence="1">The sequence shown here is derived from an EMBL/GenBank/DDBJ whole genome shotgun (WGS) entry which is preliminary data.</text>
</comment>
<name>A0A7J7J0Q2_BUGNE</name>
<gene>
    <name evidence="1" type="ORF">EB796_021990</name>
</gene>
<evidence type="ECO:0000313" key="2">
    <source>
        <dbReference type="Proteomes" id="UP000593567"/>
    </source>
</evidence>
<protein>
    <submittedName>
        <fullName evidence="1">Uncharacterized protein</fullName>
    </submittedName>
</protein>
<dbReference type="Proteomes" id="UP000593567">
    <property type="component" value="Unassembled WGS sequence"/>
</dbReference>
<dbReference type="GO" id="GO:0031415">
    <property type="term" value="C:NatA complex"/>
    <property type="evidence" value="ECO:0007669"/>
    <property type="project" value="TreeGrafter"/>
</dbReference>
<sequence>MPSKDPLPSKENTIFKKILKCYEVKQYRQGLKLCKHILSNPKFSEHGETLAMKGLILNCLSRKEEAYDHVKRG</sequence>
<reference evidence="1" key="1">
    <citation type="submission" date="2020-06" db="EMBL/GenBank/DDBJ databases">
        <title>Draft genome of Bugula neritina, a colonial animal packing powerful symbionts and potential medicines.</title>
        <authorList>
            <person name="Rayko M."/>
        </authorList>
    </citation>
    <scope>NUCLEOTIDE SEQUENCE [LARGE SCALE GENOMIC DNA]</scope>
    <source>
        <strain evidence="1">Kwan_BN1</strain>
    </source>
</reference>